<dbReference type="GO" id="GO:0015562">
    <property type="term" value="F:efflux transmembrane transporter activity"/>
    <property type="evidence" value="ECO:0007669"/>
    <property type="project" value="TreeGrafter"/>
</dbReference>
<dbReference type="Gene3D" id="2.40.50.100">
    <property type="match status" value="1"/>
</dbReference>
<dbReference type="STRING" id="927083.DB32_006466"/>
<dbReference type="SUPFAM" id="SSF111369">
    <property type="entry name" value="HlyD-like secretion proteins"/>
    <property type="match status" value="1"/>
</dbReference>
<dbReference type="OrthoDB" id="9801814at2"/>
<evidence type="ECO:0000256" key="2">
    <source>
        <dbReference type="SAM" id="Coils"/>
    </source>
</evidence>
<keyword evidence="5" id="KW-1185">Reference proteome</keyword>
<feature type="coiled-coil region" evidence="2">
    <location>
        <begin position="97"/>
        <end position="124"/>
    </location>
</feature>
<evidence type="ECO:0000256" key="3">
    <source>
        <dbReference type="SAM" id="SignalP"/>
    </source>
</evidence>
<evidence type="ECO:0000313" key="4">
    <source>
        <dbReference type="EMBL" id="AKF09317.1"/>
    </source>
</evidence>
<dbReference type="PANTHER" id="PTHR30469">
    <property type="entry name" value="MULTIDRUG RESISTANCE PROTEIN MDTA"/>
    <property type="match status" value="1"/>
</dbReference>
<dbReference type="EMBL" id="CP011125">
    <property type="protein sequence ID" value="AKF09317.1"/>
    <property type="molecule type" value="Genomic_DNA"/>
</dbReference>
<keyword evidence="3" id="KW-0732">Signal</keyword>
<name>A0A0F6W7E0_9BACT</name>
<dbReference type="Gene3D" id="2.40.30.170">
    <property type="match status" value="1"/>
</dbReference>
<proteinExistence type="inferred from homology"/>
<evidence type="ECO:0000313" key="5">
    <source>
        <dbReference type="Proteomes" id="UP000034883"/>
    </source>
</evidence>
<dbReference type="Proteomes" id="UP000034883">
    <property type="component" value="Chromosome"/>
</dbReference>
<organism evidence="4 5">
    <name type="scientific">Sandaracinus amylolyticus</name>
    <dbReference type="NCBI Taxonomy" id="927083"/>
    <lineage>
        <taxon>Bacteria</taxon>
        <taxon>Pseudomonadati</taxon>
        <taxon>Myxococcota</taxon>
        <taxon>Polyangia</taxon>
        <taxon>Polyangiales</taxon>
        <taxon>Sandaracinaceae</taxon>
        <taxon>Sandaracinus</taxon>
    </lineage>
</organism>
<dbReference type="Gene3D" id="1.10.287.470">
    <property type="entry name" value="Helix hairpin bin"/>
    <property type="match status" value="1"/>
</dbReference>
<feature type="chain" id="PRO_5002511229" evidence="3">
    <location>
        <begin position="27"/>
        <end position="350"/>
    </location>
</feature>
<protein>
    <submittedName>
        <fullName evidence="4">Membrane-fusion protein</fullName>
    </submittedName>
</protein>
<dbReference type="NCBIfam" id="TIGR01730">
    <property type="entry name" value="RND_mfp"/>
    <property type="match status" value="1"/>
</dbReference>
<dbReference type="InterPro" id="IPR006143">
    <property type="entry name" value="RND_pump_MFP"/>
</dbReference>
<gene>
    <name evidence="4" type="ORF">DB32_006466</name>
</gene>
<dbReference type="GO" id="GO:1990281">
    <property type="term" value="C:efflux pump complex"/>
    <property type="evidence" value="ECO:0007669"/>
    <property type="project" value="TreeGrafter"/>
</dbReference>
<keyword evidence="2" id="KW-0175">Coiled coil</keyword>
<feature type="signal peptide" evidence="3">
    <location>
        <begin position="1"/>
        <end position="26"/>
    </location>
</feature>
<dbReference type="RefSeq" id="WP_053236374.1">
    <property type="nucleotide sequence ID" value="NZ_CP011125.1"/>
</dbReference>
<sequence>MKTRSTIVTLSLIALALSGCSTSEPAAAQASEPAAAIPVRLAPIDRTPAREPLELPGLVMPRDTFDLGFPGGGVILDVLVDAGDEVQRGQVLARLDATAARATVMQARESLARAERDLGRARTLSESGSLPSATFEDAQTGAEVARANVAAAGFALRYSTLRAPDDGWVDARLADAREVIGPGQPVLRIASRARGWVLRVAVPDRSVARLHEGDAATITLDAMPERTLDARIVEIARLPSIGSGTYDVEIAFDAPAELTMRTGLVGRVSIPIGETFGASVPVSALVDGRDHDAAVLVVDGGRARRVPVRVAFLRGDHAVLASALDDVDAVIGVGADRLDPGAHVEPITEE</sequence>
<dbReference type="AlphaFoldDB" id="A0A0F6W7E0"/>
<evidence type="ECO:0000256" key="1">
    <source>
        <dbReference type="ARBA" id="ARBA00009477"/>
    </source>
</evidence>
<dbReference type="PANTHER" id="PTHR30469:SF15">
    <property type="entry name" value="HLYD FAMILY OF SECRETION PROTEINS"/>
    <property type="match status" value="1"/>
</dbReference>
<comment type="similarity">
    <text evidence="1">Belongs to the membrane fusion protein (MFP) (TC 8.A.1) family.</text>
</comment>
<reference evidence="4 5" key="1">
    <citation type="submission" date="2015-03" db="EMBL/GenBank/DDBJ databases">
        <title>Genome assembly of Sandaracinus amylolyticus DSM 53668.</title>
        <authorList>
            <person name="Sharma G."/>
            <person name="Subramanian S."/>
        </authorList>
    </citation>
    <scope>NUCLEOTIDE SEQUENCE [LARGE SCALE GENOMIC DNA]</scope>
    <source>
        <strain evidence="4 5">DSM 53668</strain>
    </source>
</reference>
<dbReference type="KEGG" id="samy:DB32_006466"/>
<dbReference type="PROSITE" id="PS51257">
    <property type="entry name" value="PROKAR_LIPOPROTEIN"/>
    <property type="match status" value="1"/>
</dbReference>
<accession>A0A0F6W7E0</accession>